<dbReference type="PANTHER" id="PTHR34477:SF1">
    <property type="entry name" value="UPF0213 PROTEIN YHBQ"/>
    <property type="match status" value="1"/>
</dbReference>
<dbReference type="GeneID" id="90544945"/>
<dbReference type="EMBL" id="FOOE01000001">
    <property type="protein sequence ID" value="SFF48401.1"/>
    <property type="molecule type" value="Genomic_DNA"/>
</dbReference>
<dbReference type="InterPro" id="IPR035901">
    <property type="entry name" value="GIY-YIG_endonuc_sf"/>
</dbReference>
<dbReference type="OrthoDB" id="9807770at2"/>
<dbReference type="RefSeq" id="WP_027638236.1">
    <property type="nucleotide sequence ID" value="NZ_BAAACD010000011.1"/>
</dbReference>
<protein>
    <submittedName>
        <fullName evidence="2">Putative endonuclease</fullName>
    </submittedName>
</protein>
<dbReference type="Gene3D" id="3.40.1440.10">
    <property type="entry name" value="GIY-YIG endonuclease"/>
    <property type="match status" value="1"/>
</dbReference>
<dbReference type="Proteomes" id="UP000182135">
    <property type="component" value="Unassembled WGS sequence"/>
</dbReference>
<keyword evidence="2" id="KW-0540">Nuclease</keyword>
<keyword evidence="2" id="KW-0378">Hydrolase</keyword>
<dbReference type="CDD" id="cd10456">
    <property type="entry name" value="GIY-YIG_UPF0213"/>
    <property type="match status" value="1"/>
</dbReference>
<dbReference type="SMART" id="SM00465">
    <property type="entry name" value="GIYc"/>
    <property type="match status" value="1"/>
</dbReference>
<evidence type="ECO:0000313" key="3">
    <source>
        <dbReference type="Proteomes" id="UP000182135"/>
    </source>
</evidence>
<keyword evidence="3" id="KW-1185">Reference proteome</keyword>
<sequence length="81" mass="9555">MDYVYIVQCSDNTLYTGWTNNLEKRIKAHNEGKGAKYTMGRRPIELKYFETFETKTEALKREYAIKRLSKTEKLKLIENGS</sequence>
<reference evidence="2 3" key="1">
    <citation type="submission" date="2016-10" db="EMBL/GenBank/DDBJ databases">
        <authorList>
            <person name="de Groot N.N."/>
        </authorList>
    </citation>
    <scope>NUCLEOTIDE SEQUENCE [LARGE SCALE GENOMIC DNA]</scope>
    <source>
        <strain evidence="2 3">NLAE-zl-G419</strain>
    </source>
</reference>
<dbReference type="GO" id="GO:0004519">
    <property type="term" value="F:endonuclease activity"/>
    <property type="evidence" value="ECO:0007669"/>
    <property type="project" value="UniProtKB-KW"/>
</dbReference>
<accession>A0A1I2J6T2</accession>
<dbReference type="STRING" id="1529.SAMN04487885_10113"/>
<keyword evidence="2" id="KW-0255">Endonuclease</keyword>
<dbReference type="PANTHER" id="PTHR34477">
    <property type="entry name" value="UPF0213 PROTEIN YHBQ"/>
    <property type="match status" value="1"/>
</dbReference>
<evidence type="ECO:0000256" key="1">
    <source>
        <dbReference type="ARBA" id="ARBA00007435"/>
    </source>
</evidence>
<organism evidence="2 3">
    <name type="scientific">Clostridium cadaveris</name>
    <dbReference type="NCBI Taxonomy" id="1529"/>
    <lineage>
        <taxon>Bacteria</taxon>
        <taxon>Bacillati</taxon>
        <taxon>Bacillota</taxon>
        <taxon>Clostridia</taxon>
        <taxon>Eubacteriales</taxon>
        <taxon>Clostridiaceae</taxon>
        <taxon>Clostridium</taxon>
    </lineage>
</organism>
<dbReference type="AlphaFoldDB" id="A0A1I2J6T2"/>
<dbReference type="eggNOG" id="COG2827">
    <property type="taxonomic scope" value="Bacteria"/>
</dbReference>
<dbReference type="InterPro" id="IPR000305">
    <property type="entry name" value="GIY-YIG_endonuc"/>
</dbReference>
<evidence type="ECO:0000313" key="2">
    <source>
        <dbReference type="EMBL" id="SFF48401.1"/>
    </source>
</evidence>
<proteinExistence type="inferred from homology"/>
<name>A0A1I2J6T2_9CLOT</name>
<dbReference type="SUPFAM" id="SSF82771">
    <property type="entry name" value="GIY-YIG endonuclease"/>
    <property type="match status" value="1"/>
</dbReference>
<dbReference type="PROSITE" id="PS50164">
    <property type="entry name" value="GIY_YIG"/>
    <property type="match status" value="1"/>
</dbReference>
<comment type="similarity">
    <text evidence="1">Belongs to the UPF0213 family.</text>
</comment>
<dbReference type="Pfam" id="PF01541">
    <property type="entry name" value="GIY-YIG"/>
    <property type="match status" value="1"/>
</dbReference>
<dbReference type="InterPro" id="IPR050190">
    <property type="entry name" value="UPF0213_domain"/>
</dbReference>
<gene>
    <name evidence="2" type="ORF">SAMN04487885_10113</name>
</gene>